<reference evidence="2 3" key="1">
    <citation type="journal article" date="2021" name="Sci. Rep.">
        <title>Genome sequencing of the multicellular alga Astrephomene provides insights into convergent evolution of germ-soma differentiation.</title>
        <authorList>
            <person name="Yamashita S."/>
            <person name="Yamamoto K."/>
            <person name="Matsuzaki R."/>
            <person name="Suzuki S."/>
            <person name="Yamaguchi H."/>
            <person name="Hirooka S."/>
            <person name="Minakuchi Y."/>
            <person name="Miyagishima S."/>
            <person name="Kawachi M."/>
            <person name="Toyoda A."/>
            <person name="Nozaki H."/>
        </authorList>
    </citation>
    <scope>NUCLEOTIDE SEQUENCE [LARGE SCALE GENOMIC DNA]</scope>
    <source>
        <strain evidence="2 3">NIES-4017</strain>
    </source>
</reference>
<accession>A0AAD3HGE8</accession>
<proteinExistence type="predicted"/>
<feature type="region of interest" description="Disordered" evidence="1">
    <location>
        <begin position="1"/>
        <end position="21"/>
    </location>
</feature>
<name>A0AAD3HGE8_9CHLO</name>
<evidence type="ECO:0000313" key="2">
    <source>
        <dbReference type="EMBL" id="GFR39892.1"/>
    </source>
</evidence>
<evidence type="ECO:0000313" key="3">
    <source>
        <dbReference type="Proteomes" id="UP001054857"/>
    </source>
</evidence>
<dbReference type="Proteomes" id="UP001054857">
    <property type="component" value="Unassembled WGS sequence"/>
</dbReference>
<dbReference type="AlphaFoldDB" id="A0AAD3HGE8"/>
<sequence>MTRKSGEVSSPRSSTHSANGLAAPLLQPSAEAADADVQAGRSDAAKELSSLSRLAGPLILQNLAGYTLSVVSTAFVGHLDDPVALSSAVLAGSFYNITGYSLVIGLSAG</sequence>
<organism evidence="2 3">
    <name type="scientific">Astrephomene gubernaculifera</name>
    <dbReference type="NCBI Taxonomy" id="47775"/>
    <lineage>
        <taxon>Eukaryota</taxon>
        <taxon>Viridiplantae</taxon>
        <taxon>Chlorophyta</taxon>
        <taxon>core chlorophytes</taxon>
        <taxon>Chlorophyceae</taxon>
        <taxon>CS clade</taxon>
        <taxon>Chlamydomonadales</taxon>
        <taxon>Astrephomenaceae</taxon>
        <taxon>Astrephomene</taxon>
    </lineage>
</organism>
<gene>
    <name evidence="2" type="ORF">Agub_g397</name>
</gene>
<feature type="compositionally biased region" description="Polar residues" evidence="1">
    <location>
        <begin position="7"/>
        <end position="18"/>
    </location>
</feature>
<dbReference type="EMBL" id="BMAR01000001">
    <property type="protein sequence ID" value="GFR39892.1"/>
    <property type="molecule type" value="Genomic_DNA"/>
</dbReference>
<protein>
    <submittedName>
        <fullName evidence="2">Uncharacterized protein</fullName>
    </submittedName>
</protein>
<evidence type="ECO:0000256" key="1">
    <source>
        <dbReference type="SAM" id="MobiDB-lite"/>
    </source>
</evidence>
<feature type="non-terminal residue" evidence="2">
    <location>
        <position position="1"/>
    </location>
</feature>
<comment type="caution">
    <text evidence="2">The sequence shown here is derived from an EMBL/GenBank/DDBJ whole genome shotgun (WGS) entry which is preliminary data.</text>
</comment>
<keyword evidence="3" id="KW-1185">Reference proteome</keyword>